<feature type="transmembrane region" description="Helical" evidence="8">
    <location>
        <begin position="114"/>
        <end position="132"/>
    </location>
</feature>
<dbReference type="InterPro" id="IPR003594">
    <property type="entry name" value="HATPase_dom"/>
</dbReference>
<evidence type="ECO:0000256" key="8">
    <source>
        <dbReference type="SAM" id="Phobius"/>
    </source>
</evidence>
<dbReference type="CDD" id="cd00082">
    <property type="entry name" value="HisKA"/>
    <property type="match status" value="1"/>
</dbReference>
<comment type="subcellular location">
    <subcellularLocation>
        <location evidence="2">Membrane</location>
    </subcellularLocation>
</comment>
<dbReference type="Gene3D" id="1.10.287.130">
    <property type="match status" value="1"/>
</dbReference>
<dbReference type="Pfam" id="PF00672">
    <property type="entry name" value="HAMP"/>
    <property type="match status" value="1"/>
</dbReference>
<keyword evidence="8" id="KW-0472">Membrane</keyword>
<evidence type="ECO:0000256" key="4">
    <source>
        <dbReference type="ARBA" id="ARBA00022553"/>
    </source>
</evidence>
<dbReference type="PROSITE" id="PS50885">
    <property type="entry name" value="HAMP"/>
    <property type="match status" value="1"/>
</dbReference>
<dbReference type="Proteomes" id="UP001500552">
    <property type="component" value="Unassembled WGS sequence"/>
</dbReference>
<evidence type="ECO:0000313" key="12">
    <source>
        <dbReference type="Proteomes" id="UP001500552"/>
    </source>
</evidence>
<dbReference type="InterPro" id="IPR005467">
    <property type="entry name" value="His_kinase_dom"/>
</dbReference>
<dbReference type="SMART" id="SM00387">
    <property type="entry name" value="HATPase_c"/>
    <property type="match status" value="1"/>
</dbReference>
<dbReference type="InterPro" id="IPR036890">
    <property type="entry name" value="HATPase_C_sf"/>
</dbReference>
<dbReference type="InterPro" id="IPR036097">
    <property type="entry name" value="HisK_dim/P_sf"/>
</dbReference>
<feature type="domain" description="Histidine kinase" evidence="9">
    <location>
        <begin position="426"/>
        <end position="670"/>
    </location>
</feature>
<organism evidence="11 12">
    <name type="scientific">Pontibacter saemangeumensis</name>
    <dbReference type="NCBI Taxonomy" id="1084525"/>
    <lineage>
        <taxon>Bacteria</taxon>
        <taxon>Pseudomonadati</taxon>
        <taxon>Bacteroidota</taxon>
        <taxon>Cytophagia</taxon>
        <taxon>Cytophagales</taxon>
        <taxon>Hymenobacteraceae</taxon>
        <taxon>Pontibacter</taxon>
    </lineage>
</organism>
<dbReference type="Gene3D" id="6.10.340.10">
    <property type="match status" value="1"/>
</dbReference>
<keyword evidence="8" id="KW-1133">Transmembrane helix</keyword>
<dbReference type="Pfam" id="PF00512">
    <property type="entry name" value="HisKA"/>
    <property type="match status" value="1"/>
</dbReference>
<feature type="transmembrane region" description="Helical" evidence="8">
    <location>
        <begin position="199"/>
        <end position="225"/>
    </location>
</feature>
<dbReference type="InterPro" id="IPR003661">
    <property type="entry name" value="HisK_dim/P_dom"/>
</dbReference>
<keyword evidence="8" id="KW-0812">Transmembrane</keyword>
<evidence type="ECO:0000256" key="6">
    <source>
        <dbReference type="ARBA" id="ARBA00022777"/>
    </source>
</evidence>
<evidence type="ECO:0000313" key="11">
    <source>
        <dbReference type="EMBL" id="GAA4424971.1"/>
    </source>
</evidence>
<feature type="transmembrane region" description="Helical" evidence="8">
    <location>
        <begin position="20"/>
        <end position="40"/>
    </location>
</feature>
<protein>
    <recommendedName>
        <fullName evidence="3">histidine kinase</fullName>
        <ecNumber evidence="3">2.7.13.3</ecNumber>
    </recommendedName>
</protein>
<keyword evidence="6" id="KW-0418">Kinase</keyword>
<dbReference type="EMBL" id="BAABHC010000002">
    <property type="protein sequence ID" value="GAA4424971.1"/>
    <property type="molecule type" value="Genomic_DNA"/>
</dbReference>
<evidence type="ECO:0000256" key="2">
    <source>
        <dbReference type="ARBA" id="ARBA00004370"/>
    </source>
</evidence>
<reference evidence="12" key="1">
    <citation type="journal article" date="2019" name="Int. J. Syst. Evol. Microbiol.">
        <title>The Global Catalogue of Microorganisms (GCM) 10K type strain sequencing project: providing services to taxonomists for standard genome sequencing and annotation.</title>
        <authorList>
            <consortium name="The Broad Institute Genomics Platform"/>
            <consortium name="The Broad Institute Genome Sequencing Center for Infectious Disease"/>
            <person name="Wu L."/>
            <person name="Ma J."/>
        </authorList>
    </citation>
    <scope>NUCLEOTIDE SEQUENCE [LARGE SCALE GENOMIC DNA]</scope>
    <source>
        <strain evidence="12">JCM 17926</strain>
    </source>
</reference>
<dbReference type="SUPFAM" id="SSF158472">
    <property type="entry name" value="HAMP domain-like"/>
    <property type="match status" value="1"/>
</dbReference>
<proteinExistence type="predicted"/>
<feature type="domain" description="HAMP" evidence="10">
    <location>
        <begin position="318"/>
        <end position="370"/>
    </location>
</feature>
<keyword evidence="5" id="KW-0808">Transferase</keyword>
<feature type="transmembrane region" description="Helical" evidence="8">
    <location>
        <begin position="49"/>
        <end position="68"/>
    </location>
</feature>
<feature type="transmembrane region" description="Helical" evidence="8">
    <location>
        <begin position="80"/>
        <end position="102"/>
    </location>
</feature>
<dbReference type="PANTHER" id="PTHR43065">
    <property type="entry name" value="SENSOR HISTIDINE KINASE"/>
    <property type="match status" value="1"/>
</dbReference>
<evidence type="ECO:0000259" key="10">
    <source>
        <dbReference type="PROSITE" id="PS50885"/>
    </source>
</evidence>
<dbReference type="CDD" id="cd06225">
    <property type="entry name" value="HAMP"/>
    <property type="match status" value="1"/>
</dbReference>
<dbReference type="Gene3D" id="3.30.565.10">
    <property type="entry name" value="Histidine kinase-like ATPase, C-terminal domain"/>
    <property type="match status" value="1"/>
</dbReference>
<dbReference type="SMART" id="SM00304">
    <property type="entry name" value="HAMP"/>
    <property type="match status" value="1"/>
</dbReference>
<sequence length="679" mass="77026">MSLLLQTTVLLMMEWFQLRPQSTAALAEFTLCLVISLYLLSIRDKTKDGFLITGMFILHTLYNAVSFFRNSAFDTPAYEPIVWVHSVILIILALYHLLFCYSYRQNPYPREMRAVLLVSAVVLFIGLSFHRVGFPWTFPVQFVIAVWIVTVFVRKAIWSIRIRQKAGAAAKPALPVTRESVLQEFIEPISRDTKAYRVFALWCLLLVATWLNANLGVFQIIPVWWEQLHHAFYLVLLTWIVINYMSYAQETTTFLAKLVGLFMCLTLVLLGMLSFLLYGVDNQVGVSEDKKNALRILAYLIPLSTFIIVLVFPAFFKSNLLRPLSYVLRGVQRVNAGELRVEVPVEVHDEIGALAQQFNHMTASLRRYAEQMESLVAKRTEELERKSYELEQQKAQLQHTLDNLKATQAQLVQSEKMASLGELTAGIAHEIQNPLNFVNNFTELSSELVEELRHEIKQKDSAGNDSGTEAILSDLEQNLSKIYQHGQRADAIVKGMLQHSRKSSGHKEPTDINALADEYLRLAYHGLRAKDKNFNTNLVTDFDKEVGLVEVVPQELGRVLLNLYNNAFYAVQQQKEHKKEEEYKPQVAVSTRRLEDVVEIRVRDNGPGIPKTAVSRIFQPFFTTKPTGQGTGLGLSLSHDIVTKGHGGKLTFSTAEGQYTEFIIQVPVVNVNETVLVTT</sequence>
<name>A0ABP8L9W8_9BACT</name>
<dbReference type="SUPFAM" id="SSF47384">
    <property type="entry name" value="Homodimeric domain of signal transducing histidine kinase"/>
    <property type="match status" value="1"/>
</dbReference>
<gene>
    <name evidence="11" type="ORF">GCM10023188_05430</name>
</gene>
<feature type="transmembrane region" description="Helical" evidence="8">
    <location>
        <begin position="254"/>
        <end position="276"/>
    </location>
</feature>
<dbReference type="PANTHER" id="PTHR43065:SF42">
    <property type="entry name" value="TWO-COMPONENT SENSOR PPRA"/>
    <property type="match status" value="1"/>
</dbReference>
<feature type="coiled-coil region" evidence="7">
    <location>
        <begin position="380"/>
        <end position="410"/>
    </location>
</feature>
<dbReference type="Pfam" id="PF02518">
    <property type="entry name" value="HATPase_c"/>
    <property type="match status" value="1"/>
</dbReference>
<evidence type="ECO:0000256" key="1">
    <source>
        <dbReference type="ARBA" id="ARBA00000085"/>
    </source>
</evidence>
<comment type="caution">
    <text evidence="11">The sequence shown here is derived from an EMBL/GenBank/DDBJ whole genome shotgun (WGS) entry which is preliminary data.</text>
</comment>
<dbReference type="SMART" id="SM00388">
    <property type="entry name" value="HisKA"/>
    <property type="match status" value="1"/>
</dbReference>
<evidence type="ECO:0000256" key="3">
    <source>
        <dbReference type="ARBA" id="ARBA00012438"/>
    </source>
</evidence>
<dbReference type="SUPFAM" id="SSF55874">
    <property type="entry name" value="ATPase domain of HSP90 chaperone/DNA topoisomerase II/histidine kinase"/>
    <property type="match status" value="1"/>
</dbReference>
<dbReference type="PROSITE" id="PS50109">
    <property type="entry name" value="HIS_KIN"/>
    <property type="match status" value="1"/>
</dbReference>
<feature type="transmembrane region" description="Helical" evidence="8">
    <location>
        <begin position="138"/>
        <end position="157"/>
    </location>
</feature>
<keyword evidence="4" id="KW-0597">Phosphoprotein</keyword>
<keyword evidence="7" id="KW-0175">Coiled coil</keyword>
<dbReference type="InterPro" id="IPR004358">
    <property type="entry name" value="Sig_transdc_His_kin-like_C"/>
</dbReference>
<comment type="catalytic activity">
    <reaction evidence="1">
        <text>ATP + protein L-histidine = ADP + protein N-phospho-L-histidine.</text>
        <dbReference type="EC" id="2.7.13.3"/>
    </reaction>
</comment>
<dbReference type="RefSeq" id="WP_345156613.1">
    <property type="nucleotide sequence ID" value="NZ_BAABHC010000002.1"/>
</dbReference>
<evidence type="ECO:0000259" key="9">
    <source>
        <dbReference type="PROSITE" id="PS50109"/>
    </source>
</evidence>
<keyword evidence="12" id="KW-1185">Reference proteome</keyword>
<dbReference type="PRINTS" id="PR00344">
    <property type="entry name" value="BCTRLSENSOR"/>
</dbReference>
<accession>A0ABP8L9W8</accession>
<evidence type="ECO:0000256" key="5">
    <source>
        <dbReference type="ARBA" id="ARBA00022679"/>
    </source>
</evidence>
<dbReference type="InterPro" id="IPR003660">
    <property type="entry name" value="HAMP_dom"/>
</dbReference>
<feature type="transmembrane region" description="Helical" evidence="8">
    <location>
        <begin position="296"/>
        <end position="316"/>
    </location>
</feature>
<evidence type="ECO:0000256" key="7">
    <source>
        <dbReference type="SAM" id="Coils"/>
    </source>
</evidence>
<dbReference type="EC" id="2.7.13.3" evidence="3"/>